<dbReference type="InterPro" id="IPR033739">
    <property type="entry name" value="M10A_MMP"/>
</dbReference>
<keyword evidence="4" id="KW-0645">Protease</keyword>
<keyword evidence="8" id="KW-0862">Zinc</keyword>
<accession>A0ABN8RTQ8</accession>
<evidence type="ECO:0000256" key="4">
    <source>
        <dbReference type="ARBA" id="ARBA00022670"/>
    </source>
</evidence>
<dbReference type="Proteomes" id="UP001159427">
    <property type="component" value="Unassembled WGS sequence"/>
</dbReference>
<feature type="domain" description="Peptidase metallopeptidase" evidence="12">
    <location>
        <begin position="675"/>
        <end position="863"/>
    </location>
</feature>
<evidence type="ECO:0000256" key="1">
    <source>
        <dbReference type="ARBA" id="ARBA00001947"/>
    </source>
</evidence>
<evidence type="ECO:0000313" key="15">
    <source>
        <dbReference type="Proteomes" id="UP001159427"/>
    </source>
</evidence>
<feature type="domain" description="Peptidase metallopeptidase" evidence="12">
    <location>
        <begin position="368"/>
        <end position="531"/>
    </location>
</feature>
<dbReference type="SUPFAM" id="SSF47090">
    <property type="entry name" value="PGBD-like"/>
    <property type="match status" value="3"/>
</dbReference>
<keyword evidence="15" id="KW-1185">Reference proteome</keyword>
<dbReference type="InterPro" id="IPR003582">
    <property type="entry name" value="ShKT_dom"/>
</dbReference>
<evidence type="ECO:0000256" key="10">
    <source>
        <dbReference type="ARBA" id="ARBA00023145"/>
    </source>
</evidence>
<evidence type="ECO:0000256" key="6">
    <source>
        <dbReference type="ARBA" id="ARBA00022729"/>
    </source>
</evidence>
<dbReference type="Pfam" id="PF01471">
    <property type="entry name" value="PG_binding_1"/>
    <property type="match status" value="3"/>
</dbReference>
<dbReference type="PROSITE" id="PS00546">
    <property type="entry name" value="CYSTEINE_SWITCH"/>
    <property type="match status" value="2"/>
</dbReference>
<dbReference type="CDD" id="cd04278">
    <property type="entry name" value="ZnMc_MMP"/>
    <property type="match status" value="3"/>
</dbReference>
<feature type="chain" id="PRO_5046459138" evidence="11">
    <location>
        <begin position="20"/>
        <end position="928"/>
    </location>
</feature>
<evidence type="ECO:0000256" key="8">
    <source>
        <dbReference type="ARBA" id="ARBA00022833"/>
    </source>
</evidence>
<comment type="similarity">
    <text evidence="2">Belongs to the peptidase M10A family.</text>
</comment>
<keyword evidence="5" id="KW-0479">Metal-binding</keyword>
<dbReference type="InterPro" id="IPR002477">
    <property type="entry name" value="Peptidoglycan-bd-like"/>
</dbReference>
<evidence type="ECO:0000259" key="12">
    <source>
        <dbReference type="SMART" id="SM00235"/>
    </source>
</evidence>
<dbReference type="SMART" id="SM00254">
    <property type="entry name" value="ShKT"/>
    <property type="match status" value="1"/>
</dbReference>
<dbReference type="Gene3D" id="1.10.10.1940">
    <property type="match status" value="1"/>
</dbReference>
<evidence type="ECO:0000256" key="3">
    <source>
        <dbReference type="ARBA" id="ARBA00022656"/>
    </source>
</evidence>
<dbReference type="PANTHER" id="PTHR10201">
    <property type="entry name" value="MATRIX METALLOPROTEINASE"/>
    <property type="match status" value="1"/>
</dbReference>
<keyword evidence="7" id="KW-0378">Hydrolase</keyword>
<organism evidence="14 15">
    <name type="scientific">Porites evermanni</name>
    <dbReference type="NCBI Taxonomy" id="104178"/>
    <lineage>
        <taxon>Eukaryota</taxon>
        <taxon>Metazoa</taxon>
        <taxon>Cnidaria</taxon>
        <taxon>Anthozoa</taxon>
        <taxon>Hexacorallia</taxon>
        <taxon>Scleractinia</taxon>
        <taxon>Fungiina</taxon>
        <taxon>Poritidae</taxon>
        <taxon>Porites</taxon>
    </lineage>
</organism>
<keyword evidence="9" id="KW-0482">Metalloprotease</keyword>
<dbReference type="InterPro" id="IPR001818">
    <property type="entry name" value="Pept_M10_metallopeptidase"/>
</dbReference>
<dbReference type="PRINTS" id="PR00138">
    <property type="entry name" value="MATRIXIN"/>
</dbReference>
<evidence type="ECO:0000256" key="9">
    <source>
        <dbReference type="ARBA" id="ARBA00023049"/>
    </source>
</evidence>
<sequence length="928" mass="103592">MNVLTPAILVAFFLDAAVCEDDQTMALKFLNQYQYISSTRSGNHDVSKAIRKFQVFFGLKVSGILDTETINLMKKPRCGVPDSSEGAGRIRRYATQGKWSKTQLTYYVQPGQDLPHNQQRQIFADSLQFWADVSGLTFSEDGRAHFDEDETYTHNTPSGTNLLWVAVHEFGHSFGLQHSNVQGAVMYPYYTGYVPNMQLHSDDIAGIQSLYGKGHGLSRYIGKTLLPTPNVAQQLPIVMLSALTVAKAEDEQDFALKTSYYRHPNERPSDSTCYKDVAAESLRLSSFLPLSFSYAHPYKKYLNQFQYLSMSRSGNHDVKQALRSFQSFAGLNVTGRLDRATVKQMKKPRCGMPDGGGGGGDRLRRYATYSKWRRTHLTYFIQHGRDLSQGQQDRIFAKALKYWADVSGLSFEKVRSPRSADLKISFGTRRHGGTSVEGTCGSTFDGPGRVLAHAYFPSDGRAHFDEDETYTDGTSRGTNLLWVATHEFGHSLGLKHSDVRGAIMYPYYTGYVHNMKLHSDDIRGIQSLYGSGSGGGGGGGGVSPIPNLLTKCSIKIDGNVCGLRVKWQSYFTLSHCRKEVVMKVLCVVSLLALLCSLGNCEDDQTIALKFLNEYGYVSFSRSGNHDVSTAIRMFQEYFGLRVSGILDASTVNLMKKPRCGVPDANEGVRMQRYATLGKWSKKNLNYFVQPGQDLPHDQQRKIFGDALQFWADVSGLTFNEVSIARNADIKISMQLDKLSRQCAIASPQTIKLKIRFSFGRYSHNGTTVEGTCPYPFNGPGAVLAHAYYPQDGRAHFDEDETFTHNTSSGTNLLWVAVHEFGHSLGLRHSNVRGAVMYPYYTGYVPDMKLHSDDVAGIQSLYGEEYVIFMSGLSQSAKKERPMHTFCSEGNCNDRTSSSDCHGWKEAGFCNNPDHMSSLIYWCPKTCYN</sequence>
<dbReference type="InterPro" id="IPR024079">
    <property type="entry name" value="MetalloPept_cat_dom_sf"/>
</dbReference>
<feature type="non-terminal residue" evidence="14">
    <location>
        <position position="928"/>
    </location>
</feature>
<keyword evidence="10" id="KW-0865">Zymogen</keyword>
<evidence type="ECO:0000256" key="7">
    <source>
        <dbReference type="ARBA" id="ARBA00022801"/>
    </source>
</evidence>
<dbReference type="PANTHER" id="PTHR10201:SF291">
    <property type="entry name" value="MATRIX METALLOPROTEINASE 1, ISOFORM C-RELATED"/>
    <property type="match status" value="1"/>
</dbReference>
<dbReference type="InterPro" id="IPR021158">
    <property type="entry name" value="Pept_M10A_Zn_BS"/>
</dbReference>
<dbReference type="InterPro" id="IPR021190">
    <property type="entry name" value="Pept_M10A"/>
</dbReference>
<dbReference type="SMART" id="SM00235">
    <property type="entry name" value="ZnMc"/>
    <property type="match status" value="3"/>
</dbReference>
<protein>
    <submittedName>
        <fullName evidence="14">Uncharacterized protein</fullName>
    </submittedName>
</protein>
<evidence type="ECO:0000256" key="11">
    <source>
        <dbReference type="SAM" id="SignalP"/>
    </source>
</evidence>
<name>A0ABN8RTQ8_9CNID</name>
<keyword evidence="6 11" id="KW-0732">Signal</keyword>
<reference evidence="14 15" key="1">
    <citation type="submission" date="2022-05" db="EMBL/GenBank/DDBJ databases">
        <authorList>
            <consortium name="Genoscope - CEA"/>
            <person name="William W."/>
        </authorList>
    </citation>
    <scope>NUCLEOTIDE SEQUENCE [LARGE SCALE GENOMIC DNA]</scope>
</reference>
<dbReference type="InterPro" id="IPR036365">
    <property type="entry name" value="PGBD-like_sf"/>
</dbReference>
<gene>
    <name evidence="14" type="ORF">PEVE_00013809</name>
</gene>
<proteinExistence type="inferred from homology"/>
<comment type="caution">
    <text evidence="14">The sequence shown here is derived from an EMBL/GenBank/DDBJ whole genome shotgun (WGS) entry which is preliminary data.</text>
</comment>
<dbReference type="Gene3D" id="3.40.390.10">
    <property type="entry name" value="Collagenase (Catalytic Domain)"/>
    <property type="match status" value="4"/>
</dbReference>
<dbReference type="EMBL" id="CALNXI010002023">
    <property type="protein sequence ID" value="CAH3181715.1"/>
    <property type="molecule type" value="Genomic_DNA"/>
</dbReference>
<dbReference type="Pfam" id="PF00413">
    <property type="entry name" value="Peptidase_M10"/>
    <property type="match status" value="3"/>
</dbReference>
<dbReference type="SUPFAM" id="SSF55486">
    <property type="entry name" value="Metalloproteases ('zincins'), catalytic domain"/>
    <property type="match status" value="3"/>
</dbReference>
<feature type="signal peptide" evidence="11">
    <location>
        <begin position="1"/>
        <end position="19"/>
    </location>
</feature>
<evidence type="ECO:0000313" key="14">
    <source>
        <dbReference type="EMBL" id="CAH3181715.1"/>
    </source>
</evidence>
<comment type="cofactor">
    <cofactor evidence="1">
        <name>Zn(2+)</name>
        <dbReference type="ChEBI" id="CHEBI:29105"/>
    </cofactor>
</comment>
<evidence type="ECO:0000256" key="5">
    <source>
        <dbReference type="ARBA" id="ARBA00022723"/>
    </source>
</evidence>
<dbReference type="InterPro" id="IPR006026">
    <property type="entry name" value="Peptidase_Metallo"/>
</dbReference>
<feature type="domain" description="Peptidase metallopeptidase" evidence="12">
    <location>
        <begin position="95"/>
        <end position="213"/>
    </location>
</feature>
<keyword evidence="3" id="KW-0800">Toxin</keyword>
<feature type="domain" description="ShKT" evidence="13">
    <location>
        <begin position="890"/>
        <end position="927"/>
    </location>
</feature>
<evidence type="ECO:0000256" key="2">
    <source>
        <dbReference type="ARBA" id="ARBA00010370"/>
    </source>
</evidence>
<evidence type="ECO:0000259" key="13">
    <source>
        <dbReference type="SMART" id="SM00254"/>
    </source>
</evidence>